<dbReference type="SUPFAM" id="SSF53335">
    <property type="entry name" value="S-adenosyl-L-methionine-dependent methyltransferases"/>
    <property type="match status" value="1"/>
</dbReference>
<dbReference type="EMBL" id="CP024785">
    <property type="protein sequence ID" value="AUB35923.1"/>
    <property type="molecule type" value="Genomic_DNA"/>
</dbReference>
<keyword evidence="2" id="KW-1185">Reference proteome</keyword>
<dbReference type="Gene3D" id="3.40.50.150">
    <property type="entry name" value="Vaccinia Virus protein VP39"/>
    <property type="match status" value="1"/>
</dbReference>
<dbReference type="Pfam" id="PF06080">
    <property type="entry name" value="DUF938"/>
    <property type="match status" value="1"/>
</dbReference>
<evidence type="ECO:0000313" key="1">
    <source>
        <dbReference type="EMBL" id="AUB35923.1"/>
    </source>
</evidence>
<proteinExistence type="predicted"/>
<dbReference type="GO" id="GO:0032259">
    <property type="term" value="P:methylation"/>
    <property type="evidence" value="ECO:0007669"/>
    <property type="project" value="UniProtKB-KW"/>
</dbReference>
<evidence type="ECO:0000313" key="2">
    <source>
        <dbReference type="Proteomes" id="UP000232003"/>
    </source>
</evidence>
<dbReference type="Proteomes" id="UP000232003">
    <property type="component" value="Chromosome"/>
</dbReference>
<protein>
    <submittedName>
        <fullName evidence="1">Methylase RsmC</fullName>
    </submittedName>
</protein>
<dbReference type="GO" id="GO:0008168">
    <property type="term" value="F:methyltransferase activity"/>
    <property type="evidence" value="ECO:0007669"/>
    <property type="project" value="UniProtKB-KW"/>
</dbReference>
<dbReference type="KEGG" id="nfl:COO91_01816"/>
<name>A0A2K8SKV2_9NOSO</name>
<organism evidence="1 2">
    <name type="scientific">Nostoc flagelliforme CCNUN1</name>
    <dbReference type="NCBI Taxonomy" id="2038116"/>
    <lineage>
        <taxon>Bacteria</taxon>
        <taxon>Bacillati</taxon>
        <taxon>Cyanobacteriota</taxon>
        <taxon>Cyanophyceae</taxon>
        <taxon>Nostocales</taxon>
        <taxon>Nostocaceae</taxon>
        <taxon>Nostoc</taxon>
    </lineage>
</organism>
<dbReference type="PANTHER" id="PTHR20974:SF0">
    <property type="entry name" value="UPF0585 PROTEIN CG18661"/>
    <property type="match status" value="1"/>
</dbReference>
<sequence>MTLQDAREYAPATERNREPILEVLLQVLPGSGTILEIASGTGEHAVFFAPRLRDCMWLPTDTNPQRRASIIAWTEHNVCNNIYSPLELDVREPVWAVEKGAVTQWLDTSPITAIVNINMIHISPWSACLGLMAGAGRILKAGGILYLYGPFKQGGEHTAPSNAAFDNSLRAQNPEWGIRNLDDVVAAASAQNLTLKQTYQMPANNLSVVFQRISAGISSQ</sequence>
<keyword evidence="1" id="KW-0489">Methyltransferase</keyword>
<dbReference type="AlphaFoldDB" id="A0A2K8SKV2"/>
<reference evidence="1 2" key="1">
    <citation type="submission" date="2017-11" db="EMBL/GenBank/DDBJ databases">
        <title>Complete genome of a free-living desiccation-tolerant cyanobacterium and its photosynthetic adaptation to extreme terrestrial habitat.</title>
        <authorList>
            <person name="Shang J."/>
        </authorList>
    </citation>
    <scope>NUCLEOTIDE SEQUENCE [LARGE SCALE GENOMIC DNA]</scope>
    <source>
        <strain evidence="1 2">CCNUN1</strain>
    </source>
</reference>
<dbReference type="InterPro" id="IPR029063">
    <property type="entry name" value="SAM-dependent_MTases_sf"/>
</dbReference>
<dbReference type="InterPro" id="IPR010342">
    <property type="entry name" value="DUF938"/>
</dbReference>
<accession>A0A2K8SKV2</accession>
<dbReference type="RefSeq" id="WP_100897979.1">
    <property type="nucleotide sequence ID" value="NZ_CAWNNC010000001.1"/>
</dbReference>
<dbReference type="PANTHER" id="PTHR20974">
    <property type="entry name" value="UPF0585 PROTEIN CG18661"/>
    <property type="match status" value="1"/>
</dbReference>
<dbReference type="OrthoDB" id="450870at2"/>
<keyword evidence="1" id="KW-0808">Transferase</keyword>
<gene>
    <name evidence="1" type="ORF">COO91_01816</name>
</gene>